<dbReference type="PROSITE" id="PS50052">
    <property type="entry name" value="GUANYLATE_KINASE_2"/>
    <property type="match status" value="1"/>
</dbReference>
<dbReference type="GO" id="GO:0005829">
    <property type="term" value="C:cytosol"/>
    <property type="evidence" value="ECO:0007669"/>
    <property type="project" value="TreeGrafter"/>
</dbReference>
<dbReference type="InterPro" id="IPR008145">
    <property type="entry name" value="GK/Ca_channel_bsu"/>
</dbReference>
<keyword evidence="3" id="KW-0808">Transferase</keyword>
<dbReference type="PANTHER" id="PTHR23117:SF13">
    <property type="entry name" value="GUANYLATE KINASE"/>
    <property type="match status" value="1"/>
</dbReference>
<dbReference type="NCBIfam" id="TIGR03263">
    <property type="entry name" value="guanyl_kin"/>
    <property type="match status" value="1"/>
</dbReference>
<evidence type="ECO:0000256" key="6">
    <source>
        <dbReference type="ARBA" id="ARBA00022840"/>
    </source>
</evidence>
<dbReference type="CDD" id="cd00071">
    <property type="entry name" value="GMPK"/>
    <property type="match status" value="1"/>
</dbReference>
<dbReference type="PROSITE" id="PS00856">
    <property type="entry name" value="GUANYLATE_KINASE_1"/>
    <property type="match status" value="1"/>
</dbReference>
<dbReference type="Gene3D" id="3.30.63.10">
    <property type="entry name" value="Guanylate Kinase phosphate binding domain"/>
    <property type="match status" value="1"/>
</dbReference>
<reference evidence="9" key="1">
    <citation type="submission" date="2020-05" db="EMBL/GenBank/DDBJ databases">
        <authorList>
            <person name="Chiriac C."/>
            <person name="Salcher M."/>
            <person name="Ghai R."/>
            <person name="Kavagutti S V."/>
        </authorList>
    </citation>
    <scope>NUCLEOTIDE SEQUENCE</scope>
</reference>
<dbReference type="AlphaFoldDB" id="A0A6J7SNL0"/>
<dbReference type="PANTHER" id="PTHR23117">
    <property type="entry name" value="GUANYLATE KINASE-RELATED"/>
    <property type="match status" value="1"/>
</dbReference>
<dbReference type="SUPFAM" id="SSF52540">
    <property type="entry name" value="P-loop containing nucleoside triphosphate hydrolases"/>
    <property type="match status" value="1"/>
</dbReference>
<evidence type="ECO:0000256" key="1">
    <source>
        <dbReference type="ARBA" id="ARBA00005790"/>
    </source>
</evidence>
<dbReference type="InterPro" id="IPR017665">
    <property type="entry name" value="Guanylate_kinase"/>
</dbReference>
<keyword evidence="4" id="KW-0547">Nucleotide-binding</keyword>
<evidence type="ECO:0000313" key="9">
    <source>
        <dbReference type="EMBL" id="CAB5042885.1"/>
    </source>
</evidence>
<dbReference type="SMART" id="SM00072">
    <property type="entry name" value="GuKc"/>
    <property type="match status" value="1"/>
</dbReference>
<dbReference type="GO" id="GO:0005524">
    <property type="term" value="F:ATP binding"/>
    <property type="evidence" value="ECO:0007669"/>
    <property type="project" value="UniProtKB-KW"/>
</dbReference>
<dbReference type="GO" id="GO:0004385">
    <property type="term" value="F:GMP kinase activity"/>
    <property type="evidence" value="ECO:0007669"/>
    <property type="project" value="UniProtKB-EC"/>
</dbReference>
<dbReference type="EMBL" id="CAFBMC010000014">
    <property type="protein sequence ID" value="CAB4891853.1"/>
    <property type="molecule type" value="Genomic_DNA"/>
</dbReference>
<dbReference type="EMBL" id="CAFBPZ010000163">
    <property type="protein sequence ID" value="CAB5042885.1"/>
    <property type="molecule type" value="Genomic_DNA"/>
</dbReference>
<keyword evidence="5" id="KW-0418">Kinase</keyword>
<evidence type="ECO:0000256" key="3">
    <source>
        <dbReference type="ARBA" id="ARBA00022679"/>
    </source>
</evidence>
<dbReference type="FunFam" id="3.30.63.10:FF:000002">
    <property type="entry name" value="Guanylate kinase 1"/>
    <property type="match status" value="1"/>
</dbReference>
<gene>
    <name evidence="8" type="ORF">UFOPK3495_00435</name>
    <name evidence="9" type="ORF">UFOPK4237_01642</name>
</gene>
<dbReference type="Pfam" id="PF00625">
    <property type="entry name" value="Guanylate_kin"/>
    <property type="match status" value="1"/>
</dbReference>
<organism evidence="9">
    <name type="scientific">freshwater metagenome</name>
    <dbReference type="NCBI Taxonomy" id="449393"/>
    <lineage>
        <taxon>unclassified sequences</taxon>
        <taxon>metagenomes</taxon>
        <taxon>ecological metagenomes</taxon>
    </lineage>
</organism>
<comment type="similarity">
    <text evidence="1">Belongs to the guanylate kinase family.</text>
</comment>
<dbReference type="InterPro" id="IPR008144">
    <property type="entry name" value="Guanylate_kin-like_dom"/>
</dbReference>
<proteinExistence type="inferred from homology"/>
<accession>A0A6J7SNL0</accession>
<dbReference type="Gene3D" id="3.40.50.300">
    <property type="entry name" value="P-loop containing nucleotide triphosphate hydrolases"/>
    <property type="match status" value="1"/>
</dbReference>
<feature type="domain" description="Guanylate kinase-like" evidence="7">
    <location>
        <begin position="13"/>
        <end position="191"/>
    </location>
</feature>
<dbReference type="InterPro" id="IPR027417">
    <property type="entry name" value="P-loop_NTPase"/>
</dbReference>
<dbReference type="EC" id="2.7.4.8" evidence="2"/>
<dbReference type="HAMAP" id="MF_00328">
    <property type="entry name" value="Guanylate_kinase"/>
    <property type="match status" value="1"/>
</dbReference>
<evidence type="ECO:0000259" key="7">
    <source>
        <dbReference type="PROSITE" id="PS50052"/>
    </source>
</evidence>
<keyword evidence="6" id="KW-0067">ATP-binding</keyword>
<evidence type="ECO:0000256" key="4">
    <source>
        <dbReference type="ARBA" id="ARBA00022741"/>
    </source>
</evidence>
<evidence type="ECO:0000313" key="8">
    <source>
        <dbReference type="EMBL" id="CAB4891853.1"/>
    </source>
</evidence>
<name>A0A6J7SNL0_9ZZZZ</name>
<evidence type="ECO:0000256" key="2">
    <source>
        <dbReference type="ARBA" id="ARBA00012961"/>
    </source>
</evidence>
<sequence length="196" mass="21240">MTVPINPARPVTAPLVVVSGPSGVGKSTVVQEVLRQAPDVWLSVSATTRAPRPGEVHGEHYFFMSPAQFDQLIHDGQLLEWAQFAGNRYGTPRGPVDEHRADGVPVILEIELVGARQVHKADPGARLVFLAPPSWEVLEARLRGRGTESEQAVASRLEAARVEIAAQDEFDDVVVNTDVSDAAKTLVGFLHDNTPR</sequence>
<dbReference type="InterPro" id="IPR020590">
    <property type="entry name" value="Guanylate_kinase_CS"/>
</dbReference>
<protein>
    <recommendedName>
        <fullName evidence="2">guanylate kinase</fullName>
        <ecNumber evidence="2">2.7.4.8</ecNumber>
    </recommendedName>
</protein>
<evidence type="ECO:0000256" key="5">
    <source>
        <dbReference type="ARBA" id="ARBA00022777"/>
    </source>
</evidence>